<dbReference type="InterPro" id="IPR038322">
    <property type="entry name" value="Pex19_C_sf"/>
</dbReference>
<dbReference type="PANTHER" id="PTHR12774:SF2">
    <property type="entry name" value="PEROXISOMAL BIOGENESIS FACTOR 19"/>
    <property type="match status" value="1"/>
</dbReference>
<evidence type="ECO:0000256" key="1">
    <source>
        <dbReference type="SAM" id="MobiDB-lite"/>
    </source>
</evidence>
<reference evidence="2 3" key="1">
    <citation type="submission" date="2022-09" db="EMBL/GenBank/DDBJ databases">
        <authorList>
            <person name="Palmer J.M."/>
        </authorList>
    </citation>
    <scope>NUCLEOTIDE SEQUENCE [LARGE SCALE GENOMIC DNA]</scope>
    <source>
        <strain evidence="2 3">DSM 7382</strain>
    </source>
</reference>
<dbReference type="Proteomes" id="UP001385951">
    <property type="component" value="Unassembled WGS sequence"/>
</dbReference>
<proteinExistence type="predicted"/>
<dbReference type="InterPro" id="IPR006708">
    <property type="entry name" value="Pex19"/>
</dbReference>
<feature type="region of interest" description="Disordered" evidence="1">
    <location>
        <begin position="1"/>
        <end position="41"/>
    </location>
</feature>
<dbReference type="AlphaFoldDB" id="A0AAW0G8B6"/>
<evidence type="ECO:0000313" key="2">
    <source>
        <dbReference type="EMBL" id="KAK7689685.1"/>
    </source>
</evidence>
<evidence type="ECO:0008006" key="4">
    <source>
        <dbReference type="Google" id="ProtNLM"/>
    </source>
</evidence>
<dbReference type="Pfam" id="PF04614">
    <property type="entry name" value="Pex19"/>
    <property type="match status" value="1"/>
</dbReference>
<comment type="caution">
    <text evidence="2">The sequence shown here is derived from an EMBL/GenBank/DDBJ whole genome shotgun (WGS) entry which is preliminary data.</text>
</comment>
<keyword evidence="3" id="KW-1185">Reference proteome</keyword>
<sequence length="161" mass="17625">MNKLKESETNLQAESASDASDPLEAFLSQLGDGTGGESEEELQGILESMMSQLMGKEILYEPLQELHEKFPSYLKENASKIKPEDQKRYLAQQELVIQILAIFDDPSYSEENVELSAKVSTLMNEMQSHGSPPPEIMGPLPAGLDLGPDGMPKLPEGCTIA</sequence>
<dbReference type="GO" id="GO:0005778">
    <property type="term" value="C:peroxisomal membrane"/>
    <property type="evidence" value="ECO:0007669"/>
    <property type="project" value="TreeGrafter"/>
</dbReference>
<dbReference type="PANTHER" id="PTHR12774">
    <property type="entry name" value="PEROXISOMAL BIOGENESIS FACTOR 19"/>
    <property type="match status" value="1"/>
</dbReference>
<dbReference type="GO" id="GO:0033328">
    <property type="term" value="F:peroxisome membrane targeting sequence binding"/>
    <property type="evidence" value="ECO:0007669"/>
    <property type="project" value="TreeGrafter"/>
</dbReference>
<feature type="compositionally biased region" description="Polar residues" evidence="1">
    <location>
        <begin position="9"/>
        <end position="18"/>
    </location>
</feature>
<dbReference type="EMBL" id="JASBNA010000008">
    <property type="protein sequence ID" value="KAK7689685.1"/>
    <property type="molecule type" value="Genomic_DNA"/>
</dbReference>
<dbReference type="Gene3D" id="1.20.120.900">
    <property type="entry name" value="Pex19, mPTS binding domain"/>
    <property type="match status" value="1"/>
</dbReference>
<gene>
    <name evidence="2" type="ORF">QCA50_007480</name>
</gene>
<organism evidence="2 3">
    <name type="scientific">Cerrena zonata</name>
    <dbReference type="NCBI Taxonomy" id="2478898"/>
    <lineage>
        <taxon>Eukaryota</taxon>
        <taxon>Fungi</taxon>
        <taxon>Dikarya</taxon>
        <taxon>Basidiomycota</taxon>
        <taxon>Agaricomycotina</taxon>
        <taxon>Agaricomycetes</taxon>
        <taxon>Polyporales</taxon>
        <taxon>Cerrenaceae</taxon>
        <taxon>Cerrena</taxon>
    </lineage>
</organism>
<dbReference type="GO" id="GO:0045046">
    <property type="term" value="P:protein import into peroxisome membrane"/>
    <property type="evidence" value="ECO:0007669"/>
    <property type="project" value="TreeGrafter"/>
</dbReference>
<name>A0AAW0G8B6_9APHY</name>
<protein>
    <recommendedName>
        <fullName evidence="4">Peroxin-19</fullName>
    </recommendedName>
</protein>
<accession>A0AAW0G8B6</accession>
<evidence type="ECO:0000313" key="3">
    <source>
        <dbReference type="Proteomes" id="UP001385951"/>
    </source>
</evidence>